<proteinExistence type="predicted"/>
<dbReference type="STRING" id="1210086.GCA_001613105_04996"/>
<dbReference type="RefSeq" id="WP_068002236.1">
    <property type="nucleotide sequence ID" value="NZ_QQBC01000011.1"/>
</dbReference>
<protein>
    <submittedName>
        <fullName evidence="2">DNA-binding Xre family transcriptional regulator</fullName>
    </submittedName>
</protein>
<evidence type="ECO:0000313" key="3">
    <source>
        <dbReference type="Proteomes" id="UP000254869"/>
    </source>
</evidence>
<dbReference type="Pfam" id="PF13443">
    <property type="entry name" value="HTH_26"/>
    <property type="match status" value="1"/>
</dbReference>
<evidence type="ECO:0000259" key="1">
    <source>
        <dbReference type="Pfam" id="PF13443"/>
    </source>
</evidence>
<gene>
    <name evidence="2" type="ORF">DFR76_111231</name>
</gene>
<name>A0A370HXH7_9NOCA</name>
<organism evidence="2 3">
    <name type="scientific">Nocardia pseudobrasiliensis</name>
    <dbReference type="NCBI Taxonomy" id="45979"/>
    <lineage>
        <taxon>Bacteria</taxon>
        <taxon>Bacillati</taxon>
        <taxon>Actinomycetota</taxon>
        <taxon>Actinomycetes</taxon>
        <taxon>Mycobacteriales</taxon>
        <taxon>Nocardiaceae</taxon>
        <taxon>Nocardia</taxon>
    </lineage>
</organism>
<dbReference type="AlphaFoldDB" id="A0A370HXH7"/>
<dbReference type="SUPFAM" id="SSF47413">
    <property type="entry name" value="lambda repressor-like DNA-binding domains"/>
    <property type="match status" value="1"/>
</dbReference>
<evidence type="ECO:0000313" key="2">
    <source>
        <dbReference type="EMBL" id="RDI63212.1"/>
    </source>
</evidence>
<reference evidence="2 3" key="1">
    <citation type="submission" date="2018-07" db="EMBL/GenBank/DDBJ databases">
        <title>Genomic Encyclopedia of Type Strains, Phase IV (KMG-IV): sequencing the most valuable type-strain genomes for metagenomic binning, comparative biology and taxonomic classification.</title>
        <authorList>
            <person name="Goeker M."/>
        </authorList>
    </citation>
    <scope>NUCLEOTIDE SEQUENCE [LARGE SCALE GENOMIC DNA]</scope>
    <source>
        <strain evidence="2 3">DSM 44290</strain>
    </source>
</reference>
<keyword evidence="2" id="KW-0238">DNA-binding</keyword>
<dbReference type="GO" id="GO:0003677">
    <property type="term" value="F:DNA binding"/>
    <property type="evidence" value="ECO:0007669"/>
    <property type="project" value="UniProtKB-KW"/>
</dbReference>
<feature type="domain" description="HTH cro/C1-type" evidence="1">
    <location>
        <begin position="1"/>
        <end position="54"/>
    </location>
</feature>
<dbReference type="EMBL" id="QQBC01000011">
    <property type="protein sequence ID" value="RDI63212.1"/>
    <property type="molecule type" value="Genomic_DNA"/>
</dbReference>
<dbReference type="Proteomes" id="UP000254869">
    <property type="component" value="Unassembled WGS sequence"/>
</dbReference>
<accession>A0A370HXH7</accession>
<dbReference type="InterPro" id="IPR001387">
    <property type="entry name" value="Cro/C1-type_HTH"/>
</dbReference>
<keyword evidence="3" id="KW-1185">Reference proteome</keyword>
<comment type="caution">
    <text evidence="2">The sequence shown here is derived from an EMBL/GenBank/DDBJ whole genome shotgun (WGS) entry which is preliminary data.</text>
</comment>
<dbReference type="InterPro" id="IPR010982">
    <property type="entry name" value="Lambda_DNA-bd_dom_sf"/>
</dbReference>
<sequence>MAAAGVDLPELARRTELSEATLTERLAAPATLRLTDLGRLALALDCSPTDLLACPGGNDSPTCCRRGAAA</sequence>